<dbReference type="GeneTree" id="ENSGT00940000177367"/>
<evidence type="ECO:0000313" key="3">
    <source>
        <dbReference type="Ensembl" id="ENSLBEP00000007955.1"/>
    </source>
</evidence>
<feature type="compositionally biased region" description="Polar residues" evidence="1">
    <location>
        <begin position="61"/>
        <end position="73"/>
    </location>
</feature>
<keyword evidence="4" id="KW-1185">Reference proteome</keyword>
<accession>A0A3Q3LGI0</accession>
<dbReference type="Pfam" id="PF15317">
    <property type="entry name" value="Lbh"/>
    <property type="match status" value="1"/>
</dbReference>
<dbReference type="InterPro" id="IPR038990">
    <property type="entry name" value="LBH_dom"/>
</dbReference>
<dbReference type="Proteomes" id="UP000261660">
    <property type="component" value="Unplaced"/>
</dbReference>
<protein>
    <recommendedName>
        <fullName evidence="2">LBH domain-containing protein</fullName>
    </recommendedName>
</protein>
<reference evidence="3" key="1">
    <citation type="submission" date="2025-08" db="UniProtKB">
        <authorList>
            <consortium name="Ensembl"/>
        </authorList>
    </citation>
    <scope>IDENTIFICATION</scope>
</reference>
<evidence type="ECO:0000259" key="2">
    <source>
        <dbReference type="Pfam" id="PF15317"/>
    </source>
</evidence>
<feature type="region of interest" description="Disordered" evidence="1">
    <location>
        <begin position="51"/>
        <end position="105"/>
    </location>
</feature>
<organism evidence="3 4">
    <name type="scientific">Labrus bergylta</name>
    <name type="common">ballan wrasse</name>
    <dbReference type="NCBI Taxonomy" id="56723"/>
    <lineage>
        <taxon>Eukaryota</taxon>
        <taxon>Metazoa</taxon>
        <taxon>Chordata</taxon>
        <taxon>Craniata</taxon>
        <taxon>Vertebrata</taxon>
        <taxon>Euteleostomi</taxon>
        <taxon>Actinopterygii</taxon>
        <taxon>Neopterygii</taxon>
        <taxon>Teleostei</taxon>
        <taxon>Neoteleostei</taxon>
        <taxon>Acanthomorphata</taxon>
        <taxon>Eupercaria</taxon>
        <taxon>Labriformes</taxon>
        <taxon>Labridae</taxon>
        <taxon>Labrus</taxon>
    </lineage>
</organism>
<reference evidence="3" key="2">
    <citation type="submission" date="2025-09" db="UniProtKB">
        <authorList>
            <consortium name="Ensembl"/>
        </authorList>
    </citation>
    <scope>IDENTIFICATION</scope>
</reference>
<evidence type="ECO:0000313" key="4">
    <source>
        <dbReference type="Proteomes" id="UP000261660"/>
    </source>
</evidence>
<dbReference type="InParanoid" id="A0A3Q3LGI0"/>
<evidence type="ECO:0000256" key="1">
    <source>
        <dbReference type="SAM" id="MobiDB-lite"/>
    </source>
</evidence>
<dbReference type="AlphaFoldDB" id="A0A3Q3LGI0"/>
<feature type="domain" description="LBH" evidence="2">
    <location>
        <begin position="40"/>
        <end position="83"/>
    </location>
</feature>
<feature type="compositionally biased region" description="Polar residues" evidence="1">
    <location>
        <begin position="1"/>
        <end position="10"/>
    </location>
</feature>
<sequence length="105" mass="11897">RGQFRVSQANEHLYEPPLDQIFPEANTNEESDSSSYPEDFLYRRERLPSIVVEPTEHSELTNRGLSWPCSQRNNVEDEEDEDSSAHNTGNSVEGEKNDDMGPGEG</sequence>
<dbReference type="Ensembl" id="ENSLBET00000008360.1">
    <property type="protein sequence ID" value="ENSLBEP00000007955.1"/>
    <property type="gene ID" value="ENSLBEG00000006154.1"/>
</dbReference>
<proteinExistence type="predicted"/>
<name>A0A3Q3LGI0_9LABR</name>
<feature type="region of interest" description="Disordered" evidence="1">
    <location>
        <begin position="1"/>
        <end position="38"/>
    </location>
</feature>